<organism evidence="3 4">
    <name type="scientific">Corynebacterium massiliense DSM 45435</name>
    <dbReference type="NCBI Taxonomy" id="1121364"/>
    <lineage>
        <taxon>Bacteria</taxon>
        <taxon>Bacillati</taxon>
        <taxon>Actinomycetota</taxon>
        <taxon>Actinomycetes</taxon>
        <taxon>Mycobacteriales</taxon>
        <taxon>Corynebacteriaceae</taxon>
        <taxon>Corynebacterium</taxon>
    </lineage>
</organism>
<dbReference type="EMBL" id="CP063189">
    <property type="protein sequence ID" value="WCZ31748.1"/>
    <property type="molecule type" value="Genomic_DNA"/>
</dbReference>
<dbReference type="PANTHER" id="PTHR43625">
    <property type="entry name" value="AFLATOXIN B1 ALDEHYDE REDUCTASE"/>
    <property type="match status" value="1"/>
</dbReference>
<feature type="domain" description="NADP-dependent oxidoreductase" evidence="2">
    <location>
        <begin position="20"/>
        <end position="302"/>
    </location>
</feature>
<dbReference type="PANTHER" id="PTHR43625:SF40">
    <property type="entry name" value="ALDO-KETO REDUCTASE YAKC [NADP(+)]"/>
    <property type="match status" value="1"/>
</dbReference>
<gene>
    <name evidence="3" type="primary">ydbC</name>
    <name evidence="3" type="ORF">CMASS_01425</name>
</gene>
<evidence type="ECO:0000313" key="4">
    <source>
        <dbReference type="Proteomes" id="UP001220064"/>
    </source>
</evidence>
<dbReference type="Proteomes" id="UP001220064">
    <property type="component" value="Chromosome"/>
</dbReference>
<evidence type="ECO:0000313" key="3">
    <source>
        <dbReference type="EMBL" id="WCZ31748.1"/>
    </source>
</evidence>
<protein>
    <submittedName>
        <fullName evidence="3">Oxidoreductase YdbC</fullName>
        <ecNumber evidence="3">1.-.-.-</ecNumber>
    </submittedName>
</protein>
<dbReference type="InterPro" id="IPR023210">
    <property type="entry name" value="NADP_OxRdtase_dom"/>
</dbReference>
<evidence type="ECO:0000256" key="1">
    <source>
        <dbReference type="ARBA" id="ARBA00023002"/>
    </source>
</evidence>
<keyword evidence="1 3" id="KW-0560">Oxidoreductase</keyword>
<dbReference type="GO" id="GO:0016491">
    <property type="term" value="F:oxidoreductase activity"/>
    <property type="evidence" value="ECO:0007669"/>
    <property type="project" value="UniProtKB-KW"/>
</dbReference>
<proteinExistence type="predicted"/>
<accession>A0ABY7U4Z2</accession>
<dbReference type="InterPro" id="IPR050791">
    <property type="entry name" value="Aldo-Keto_reductase"/>
</dbReference>
<dbReference type="InterPro" id="IPR036812">
    <property type="entry name" value="NAD(P)_OxRdtase_dom_sf"/>
</dbReference>
<dbReference type="SUPFAM" id="SSF51430">
    <property type="entry name" value="NAD(P)-linked oxidoreductase"/>
    <property type="match status" value="1"/>
</dbReference>
<dbReference type="Gene3D" id="3.20.20.100">
    <property type="entry name" value="NADP-dependent oxidoreductase domain"/>
    <property type="match status" value="1"/>
</dbReference>
<dbReference type="PROSITE" id="PS51257">
    <property type="entry name" value="PROKAR_LIPOPROTEIN"/>
    <property type="match status" value="1"/>
</dbReference>
<dbReference type="EC" id="1.-.-.-" evidence="3"/>
<evidence type="ECO:0000259" key="2">
    <source>
        <dbReference type="Pfam" id="PF00248"/>
    </source>
</evidence>
<dbReference type="RefSeq" id="WP_022863409.1">
    <property type="nucleotide sequence ID" value="NZ_ATVG01000010.1"/>
</dbReference>
<keyword evidence="4" id="KW-1185">Reference proteome</keyword>
<sequence>MDTRTFTAGRTPLTVSQVGLGCTSMTPHSYPDSPRRAEMVEVLRGAVDAGIDFFDTSEIQGPYTGEQLLGDALPTSDVTILTKFGWDIDASGTPTGKVNSRPEVIRRSAEGSLRRLGRDHLDIYMQHRVDPEVPIEEVAGAVGELIDAGKVTHFGLSEASPELIRRAHAECPVTVIEHEYSLWSREPEEELLPLTRELGIGFAAYSPLGKGFLAGSAQPNDDSSSPRLHAENFAANKALGDAVKDFAAAREVTPAQLALGWILARSENIVPIPGSTNLERIRSNAEARPLDEETVAELDRVIAQHRVHGNRYTDKHLSYIPG</sequence>
<dbReference type="Pfam" id="PF00248">
    <property type="entry name" value="Aldo_ket_red"/>
    <property type="match status" value="1"/>
</dbReference>
<name>A0ABY7U4Z2_9CORY</name>
<reference evidence="3 4" key="1">
    <citation type="submission" date="2020-10" db="EMBL/GenBank/DDBJ databases">
        <title>Complete genome sequence of Corynebacterium massiliense DSM 45435, type strain of Corynebacterium massiliense.</title>
        <authorList>
            <person name="Busche T."/>
            <person name="Kalinowski J."/>
            <person name="Ruckert C."/>
        </authorList>
    </citation>
    <scope>NUCLEOTIDE SEQUENCE [LARGE SCALE GENOMIC DNA]</scope>
    <source>
        <strain evidence="3 4">DSM 45435</strain>
    </source>
</reference>